<dbReference type="EMBL" id="SNYW01000012">
    <property type="protein sequence ID" value="TDQ78887.1"/>
    <property type="molecule type" value="Genomic_DNA"/>
</dbReference>
<evidence type="ECO:0000256" key="2">
    <source>
        <dbReference type="ARBA" id="ARBA00022980"/>
    </source>
</evidence>
<dbReference type="GO" id="GO:0019843">
    <property type="term" value="F:rRNA binding"/>
    <property type="evidence" value="ECO:0007669"/>
    <property type="project" value="UniProtKB-UniRule"/>
</dbReference>
<gene>
    <name evidence="4" type="primary">rplU</name>
    <name evidence="6" type="ORF">A8950_3349</name>
</gene>
<dbReference type="HAMAP" id="MF_01363">
    <property type="entry name" value="Ribosomal_bL21"/>
    <property type="match status" value="1"/>
</dbReference>
<dbReference type="PANTHER" id="PTHR21349">
    <property type="entry name" value="50S RIBOSOMAL PROTEIN L21"/>
    <property type="match status" value="1"/>
</dbReference>
<comment type="caution">
    <text evidence="6">The sequence shown here is derived from an EMBL/GenBank/DDBJ whole genome shotgun (WGS) entry which is preliminary data.</text>
</comment>
<dbReference type="InterPro" id="IPR036164">
    <property type="entry name" value="bL21-like_sf"/>
</dbReference>
<name>A0A4R6WLL1_9PROT</name>
<comment type="subunit">
    <text evidence="4">Part of the 50S ribosomal subunit. Contacts protein L20.</text>
</comment>
<keyword evidence="7" id="KW-1185">Reference proteome</keyword>
<comment type="function">
    <text evidence="4 5">This protein binds to 23S rRNA in the presence of protein L20.</text>
</comment>
<reference evidence="6 7" key="1">
    <citation type="submission" date="2019-03" db="EMBL/GenBank/DDBJ databases">
        <title>Genomic Encyclopedia of Type Strains, Phase III (KMG-III): the genomes of soil and plant-associated and newly described type strains.</title>
        <authorList>
            <person name="Whitman W."/>
        </authorList>
    </citation>
    <scope>NUCLEOTIDE SEQUENCE [LARGE SCALE GENOMIC DNA]</scope>
    <source>
        <strain evidence="6 7">CGMCC 1.7660</strain>
    </source>
</reference>
<dbReference type="NCBIfam" id="TIGR00061">
    <property type="entry name" value="L21"/>
    <property type="match status" value="1"/>
</dbReference>
<dbReference type="InterPro" id="IPR001787">
    <property type="entry name" value="Ribosomal_bL21"/>
</dbReference>
<evidence type="ECO:0000256" key="5">
    <source>
        <dbReference type="RuleBase" id="RU000562"/>
    </source>
</evidence>
<dbReference type="GO" id="GO:1990904">
    <property type="term" value="C:ribonucleoprotein complex"/>
    <property type="evidence" value="ECO:0007669"/>
    <property type="project" value="UniProtKB-KW"/>
</dbReference>
<comment type="similarity">
    <text evidence="1 4 5">Belongs to the bacterial ribosomal protein bL21 family.</text>
</comment>
<keyword evidence="2 4" id="KW-0689">Ribosomal protein</keyword>
<dbReference type="AlphaFoldDB" id="A0A4R6WLL1"/>
<protein>
    <recommendedName>
        <fullName evidence="4">Large ribosomal subunit protein bL21</fullName>
    </recommendedName>
</protein>
<keyword evidence="3 4" id="KW-0687">Ribonucleoprotein</keyword>
<dbReference type="Pfam" id="PF00829">
    <property type="entry name" value="Ribosomal_L21p"/>
    <property type="match status" value="1"/>
</dbReference>
<proteinExistence type="inferred from homology"/>
<dbReference type="GO" id="GO:0005840">
    <property type="term" value="C:ribosome"/>
    <property type="evidence" value="ECO:0007669"/>
    <property type="project" value="UniProtKB-KW"/>
</dbReference>
<evidence type="ECO:0000313" key="6">
    <source>
        <dbReference type="EMBL" id="TDQ78887.1"/>
    </source>
</evidence>
<keyword evidence="4 5" id="KW-0694">RNA-binding</keyword>
<sequence length="104" mass="11404">MFAVIKTGGKQYKVATNDIILVEKLEAEEGASVSLDEVLMVGEGGNITVGAPVVKGASVTAKVLEQRKGDKVIIFKKNRRHNYRRKRGHRQFVTVLKIEGIKAA</sequence>
<dbReference type="SUPFAM" id="SSF141091">
    <property type="entry name" value="L21p-like"/>
    <property type="match status" value="1"/>
</dbReference>
<dbReference type="PANTHER" id="PTHR21349:SF0">
    <property type="entry name" value="LARGE RIBOSOMAL SUBUNIT PROTEIN BL21M"/>
    <property type="match status" value="1"/>
</dbReference>
<dbReference type="GO" id="GO:0003735">
    <property type="term" value="F:structural constituent of ribosome"/>
    <property type="evidence" value="ECO:0007669"/>
    <property type="project" value="InterPro"/>
</dbReference>
<dbReference type="GO" id="GO:0006412">
    <property type="term" value="P:translation"/>
    <property type="evidence" value="ECO:0007669"/>
    <property type="project" value="UniProtKB-UniRule"/>
</dbReference>
<dbReference type="GO" id="GO:0005737">
    <property type="term" value="C:cytoplasm"/>
    <property type="evidence" value="ECO:0007669"/>
    <property type="project" value="UniProtKB-ARBA"/>
</dbReference>
<evidence type="ECO:0000256" key="4">
    <source>
        <dbReference type="HAMAP-Rule" id="MF_01363"/>
    </source>
</evidence>
<dbReference type="RefSeq" id="WP_133614792.1">
    <property type="nucleotide sequence ID" value="NZ_SNYW01000012.1"/>
</dbReference>
<evidence type="ECO:0000256" key="3">
    <source>
        <dbReference type="ARBA" id="ARBA00023274"/>
    </source>
</evidence>
<evidence type="ECO:0000256" key="1">
    <source>
        <dbReference type="ARBA" id="ARBA00008563"/>
    </source>
</evidence>
<keyword evidence="4 5" id="KW-0699">rRNA-binding</keyword>
<dbReference type="OrthoDB" id="9813334at2"/>
<evidence type="ECO:0000313" key="7">
    <source>
        <dbReference type="Proteomes" id="UP000295783"/>
    </source>
</evidence>
<dbReference type="Proteomes" id="UP000295783">
    <property type="component" value="Unassembled WGS sequence"/>
</dbReference>
<accession>A0A4R6WLL1</accession>
<organism evidence="6 7">
    <name type="scientific">Dongia mobilis</name>
    <dbReference type="NCBI Taxonomy" id="578943"/>
    <lineage>
        <taxon>Bacteria</taxon>
        <taxon>Pseudomonadati</taxon>
        <taxon>Pseudomonadota</taxon>
        <taxon>Alphaproteobacteria</taxon>
        <taxon>Rhodospirillales</taxon>
        <taxon>Dongiaceae</taxon>
        <taxon>Dongia</taxon>
    </lineage>
</organism>
<dbReference type="InterPro" id="IPR028909">
    <property type="entry name" value="bL21-like"/>
</dbReference>